<sequence>MTVDFYELHFFTESLIKAAGTMIQRKLTEDLTIHTKKHAHDFVTNIDTEVEAFLVQEIKNRYPSHHIISEEGFGDTLNELTGTVWGIDPIDGTSNLVYKQADFAISIGIYHDGIGELAYIYDVMEDILYSAKRGEGVYQNQTRLPSRIDRKLEDSLIYARFHYIDKNLYGIKELINQSRGLGSMSCASLGLVALGKGTIDGMLNKGGMKFWDIAAGKIFAEENGVVFQGVDGSPYTTGEEKDIFCAGPTLLAEVQTHLKLTL</sequence>
<dbReference type="HOGENOM" id="CLU_044118_6_2_9"/>
<dbReference type="Gene3D" id="3.40.190.80">
    <property type="match status" value="1"/>
</dbReference>
<evidence type="ECO:0000256" key="5">
    <source>
        <dbReference type="PIRSR" id="PIRSR600760-2"/>
    </source>
</evidence>
<dbReference type="eggNOG" id="COG0483">
    <property type="taxonomic scope" value="Bacteria"/>
</dbReference>
<reference evidence="6 7" key="1">
    <citation type="submission" date="2013-02" db="EMBL/GenBank/DDBJ databases">
        <title>The Genome Sequence of Enterococcus phoeniculicola BAA-412.</title>
        <authorList>
            <consortium name="The Broad Institute Genome Sequencing Platform"/>
            <consortium name="The Broad Institute Genome Sequencing Center for Infectious Disease"/>
            <person name="Earl A.M."/>
            <person name="Gilmore M.S."/>
            <person name="Lebreton F."/>
            <person name="Walker B."/>
            <person name="Young S.K."/>
            <person name="Zeng Q."/>
            <person name="Gargeya S."/>
            <person name="Fitzgerald M."/>
            <person name="Haas B."/>
            <person name="Abouelleil A."/>
            <person name="Alvarado L."/>
            <person name="Arachchi H.M."/>
            <person name="Berlin A.M."/>
            <person name="Chapman S.B."/>
            <person name="Dewar J."/>
            <person name="Goldberg J."/>
            <person name="Griggs A."/>
            <person name="Gujja S."/>
            <person name="Hansen M."/>
            <person name="Howarth C."/>
            <person name="Imamovic A."/>
            <person name="Larimer J."/>
            <person name="McCowan C."/>
            <person name="Murphy C."/>
            <person name="Neiman D."/>
            <person name="Pearson M."/>
            <person name="Priest M."/>
            <person name="Roberts A."/>
            <person name="Saif S."/>
            <person name="Shea T."/>
            <person name="Sisk P."/>
            <person name="Sykes S."/>
            <person name="Wortman J."/>
            <person name="Nusbaum C."/>
            <person name="Birren B."/>
        </authorList>
    </citation>
    <scope>NUCLEOTIDE SEQUENCE [LARGE SCALE GENOMIC DNA]</scope>
    <source>
        <strain evidence="6 7">ATCC BAA-412</strain>
    </source>
</reference>
<evidence type="ECO:0000256" key="1">
    <source>
        <dbReference type="ARBA" id="ARBA00001946"/>
    </source>
</evidence>
<dbReference type="Proteomes" id="UP000013785">
    <property type="component" value="Unassembled WGS sequence"/>
</dbReference>
<organism evidence="6 7">
    <name type="scientific">Enterococcus phoeniculicola ATCC BAA-412</name>
    <dbReference type="NCBI Taxonomy" id="1158610"/>
    <lineage>
        <taxon>Bacteria</taxon>
        <taxon>Bacillati</taxon>
        <taxon>Bacillota</taxon>
        <taxon>Bacilli</taxon>
        <taxon>Lactobacillales</taxon>
        <taxon>Enterococcaceae</taxon>
        <taxon>Enterococcus</taxon>
    </lineage>
</organism>
<dbReference type="GO" id="GO:0046872">
    <property type="term" value="F:metal ion binding"/>
    <property type="evidence" value="ECO:0007669"/>
    <property type="project" value="UniProtKB-KW"/>
</dbReference>
<evidence type="ECO:0000256" key="4">
    <source>
        <dbReference type="ARBA" id="ARBA00022842"/>
    </source>
</evidence>
<gene>
    <name evidence="6" type="ORF">UC3_01213</name>
</gene>
<dbReference type="STRING" id="154621.RV11_GL002110"/>
<dbReference type="CDD" id="cd01637">
    <property type="entry name" value="IMPase_like"/>
    <property type="match status" value="1"/>
</dbReference>
<feature type="binding site" evidence="5">
    <location>
        <position position="212"/>
    </location>
    <ligand>
        <name>Mg(2+)</name>
        <dbReference type="ChEBI" id="CHEBI:18420"/>
        <label>1</label>
        <note>catalytic</note>
    </ligand>
</feature>
<protein>
    <recommendedName>
        <fullName evidence="8">Inositol-1-monophosphatase</fullName>
    </recommendedName>
</protein>
<evidence type="ECO:0000313" key="6">
    <source>
        <dbReference type="EMBL" id="EOL45323.1"/>
    </source>
</evidence>
<comment type="caution">
    <text evidence="6">The sequence shown here is derived from an EMBL/GenBank/DDBJ whole genome shotgun (WGS) entry which is preliminary data.</text>
</comment>
<evidence type="ECO:0000256" key="3">
    <source>
        <dbReference type="ARBA" id="ARBA00022801"/>
    </source>
</evidence>
<dbReference type="GO" id="GO:0006020">
    <property type="term" value="P:inositol metabolic process"/>
    <property type="evidence" value="ECO:0007669"/>
    <property type="project" value="TreeGrafter"/>
</dbReference>
<dbReference type="Pfam" id="PF00459">
    <property type="entry name" value="Inositol_P"/>
    <property type="match status" value="1"/>
</dbReference>
<dbReference type="SUPFAM" id="SSF56655">
    <property type="entry name" value="Carbohydrate phosphatase"/>
    <property type="match status" value="1"/>
</dbReference>
<dbReference type="PANTHER" id="PTHR20854">
    <property type="entry name" value="INOSITOL MONOPHOSPHATASE"/>
    <property type="match status" value="1"/>
</dbReference>
<keyword evidence="2 5" id="KW-0479">Metal-binding</keyword>
<dbReference type="InterPro" id="IPR000760">
    <property type="entry name" value="Inositol_monophosphatase-like"/>
</dbReference>
<evidence type="ECO:0000256" key="2">
    <source>
        <dbReference type="ARBA" id="ARBA00022723"/>
    </source>
</evidence>
<name>R3TVZ5_9ENTE</name>
<feature type="binding site" evidence="5">
    <location>
        <position position="91"/>
    </location>
    <ligand>
        <name>Mg(2+)</name>
        <dbReference type="ChEBI" id="CHEBI:18420"/>
        <label>1</label>
        <note>catalytic</note>
    </ligand>
</feature>
<dbReference type="PANTHER" id="PTHR20854:SF4">
    <property type="entry name" value="INOSITOL-1-MONOPHOSPHATASE-RELATED"/>
    <property type="match status" value="1"/>
</dbReference>
<dbReference type="EMBL" id="AJAT01000012">
    <property type="protein sequence ID" value="EOL45323.1"/>
    <property type="molecule type" value="Genomic_DNA"/>
</dbReference>
<dbReference type="AlphaFoldDB" id="R3TVZ5"/>
<dbReference type="RefSeq" id="WP_010767881.1">
    <property type="nucleotide sequence ID" value="NZ_ASWE01000003.1"/>
</dbReference>
<evidence type="ECO:0000313" key="7">
    <source>
        <dbReference type="Proteomes" id="UP000013785"/>
    </source>
</evidence>
<evidence type="ECO:0008006" key="8">
    <source>
        <dbReference type="Google" id="ProtNLM"/>
    </source>
</evidence>
<dbReference type="FunFam" id="3.30.540.10:FF:000003">
    <property type="entry name" value="Inositol-1-monophosphatase"/>
    <property type="match status" value="1"/>
</dbReference>
<feature type="binding site" evidence="5">
    <location>
        <position position="88"/>
    </location>
    <ligand>
        <name>Mg(2+)</name>
        <dbReference type="ChEBI" id="CHEBI:18420"/>
        <label>1</label>
        <note>catalytic</note>
    </ligand>
</feature>
<dbReference type="PATRIC" id="fig|1158610.3.peg.1188"/>
<dbReference type="Gene3D" id="3.30.540.10">
    <property type="entry name" value="Fructose-1,6-Bisphosphatase, subunit A, domain 1"/>
    <property type="match status" value="1"/>
</dbReference>
<dbReference type="PRINTS" id="PR00377">
    <property type="entry name" value="IMPHPHTASES"/>
</dbReference>
<dbReference type="GO" id="GO:0007165">
    <property type="term" value="P:signal transduction"/>
    <property type="evidence" value="ECO:0007669"/>
    <property type="project" value="TreeGrafter"/>
</dbReference>
<keyword evidence="4 5" id="KW-0460">Magnesium</keyword>
<feature type="binding site" evidence="5">
    <location>
        <position position="90"/>
    </location>
    <ligand>
        <name>Mg(2+)</name>
        <dbReference type="ChEBI" id="CHEBI:18420"/>
        <label>2</label>
    </ligand>
</feature>
<keyword evidence="7" id="KW-1185">Reference proteome</keyword>
<dbReference type="GO" id="GO:0008934">
    <property type="term" value="F:inositol monophosphate 1-phosphatase activity"/>
    <property type="evidence" value="ECO:0007669"/>
    <property type="project" value="TreeGrafter"/>
</dbReference>
<accession>R3TVZ5</accession>
<feature type="binding site" evidence="5">
    <location>
        <position position="70"/>
    </location>
    <ligand>
        <name>Mg(2+)</name>
        <dbReference type="ChEBI" id="CHEBI:18420"/>
        <label>1</label>
        <note>catalytic</note>
    </ligand>
</feature>
<keyword evidence="3" id="KW-0378">Hydrolase</keyword>
<comment type="cofactor">
    <cofactor evidence="1 5">
        <name>Mg(2+)</name>
        <dbReference type="ChEBI" id="CHEBI:18420"/>
    </cofactor>
</comment>
<dbReference type="OrthoDB" id="9772456at2"/>
<proteinExistence type="predicted"/>